<dbReference type="GO" id="GO:0046677">
    <property type="term" value="P:response to antibiotic"/>
    <property type="evidence" value="ECO:0007669"/>
    <property type="project" value="InterPro"/>
</dbReference>
<name>A0A6N8EYH1_PAEMA</name>
<comment type="caution">
    <text evidence="1">The sequence shown here is derived from an EMBL/GenBank/DDBJ whole genome shotgun (WGS) entry which is preliminary data.</text>
</comment>
<dbReference type="InterPro" id="IPR012559">
    <property type="entry name" value="Emycin-R_leader_pep2"/>
</dbReference>
<sequence>MTQSIRLRFPTLNR</sequence>
<reference evidence="1 2" key="1">
    <citation type="submission" date="2019-11" db="EMBL/GenBank/DDBJ databases">
        <title>Draft genome sequences of five Paenibacillus species of dairy origin.</title>
        <authorList>
            <person name="Olajide A.M."/>
            <person name="Chen S."/>
            <person name="Lapointe G."/>
        </authorList>
    </citation>
    <scope>NUCLEOTIDE SEQUENCE [LARGE SCALE GENOMIC DNA]</scope>
    <source>
        <strain evidence="1 2">3CT49</strain>
    </source>
</reference>
<dbReference type="Pfam" id="PF08057">
    <property type="entry name" value="Ery_res_leader2"/>
    <property type="match status" value="1"/>
</dbReference>
<organism evidence="1 2">
    <name type="scientific">Paenibacillus macerans</name>
    <name type="common">Bacillus macerans</name>
    <dbReference type="NCBI Taxonomy" id="44252"/>
    <lineage>
        <taxon>Bacteria</taxon>
        <taxon>Bacillati</taxon>
        <taxon>Bacillota</taxon>
        <taxon>Bacilli</taxon>
        <taxon>Bacillales</taxon>
        <taxon>Paenibacillaceae</taxon>
        <taxon>Paenibacillus</taxon>
    </lineage>
</organism>
<dbReference type="EMBL" id="WNZZ01000008">
    <property type="protein sequence ID" value="MUG23398.1"/>
    <property type="molecule type" value="Genomic_DNA"/>
</dbReference>
<evidence type="ECO:0000313" key="1">
    <source>
        <dbReference type="EMBL" id="MUG23398.1"/>
    </source>
</evidence>
<dbReference type="Proteomes" id="UP000442469">
    <property type="component" value="Unassembled WGS sequence"/>
</dbReference>
<evidence type="ECO:0000313" key="2">
    <source>
        <dbReference type="Proteomes" id="UP000442469"/>
    </source>
</evidence>
<proteinExistence type="predicted"/>
<dbReference type="RefSeq" id="WP_115311283.1">
    <property type="nucleotide sequence ID" value="NZ_BGML01000003.1"/>
</dbReference>
<accession>A0A6N8EYH1</accession>
<dbReference type="GeneID" id="300401989"/>
<protein>
    <submittedName>
        <fullName evidence="1">Uncharacterized protein</fullName>
    </submittedName>
</protein>
<gene>
    <name evidence="1" type="ORF">GNQ08_13410</name>
</gene>